<feature type="region of interest" description="Disordered" evidence="9">
    <location>
        <begin position="233"/>
        <end position="255"/>
    </location>
</feature>
<evidence type="ECO:0000256" key="8">
    <source>
        <dbReference type="PROSITE-ProRule" id="PRU00221"/>
    </source>
</evidence>
<dbReference type="FunFam" id="2.130.10.10:FF:002921">
    <property type="entry name" value="Predicted protein"/>
    <property type="match status" value="1"/>
</dbReference>
<dbReference type="InterPro" id="IPR020472">
    <property type="entry name" value="WD40_PAC1"/>
</dbReference>
<dbReference type="Pfam" id="PF00400">
    <property type="entry name" value="WD40"/>
    <property type="match status" value="5"/>
</dbReference>
<feature type="repeat" description="WD" evidence="8">
    <location>
        <begin position="273"/>
        <end position="314"/>
    </location>
</feature>
<keyword evidence="3" id="KW-0963">Cytoplasm</keyword>
<organism evidence="10 11">
    <name type="scientific">Holothuria leucospilota</name>
    <name type="common">Black long sea cucumber</name>
    <name type="synonym">Mertensiothuria leucospilota</name>
    <dbReference type="NCBI Taxonomy" id="206669"/>
    <lineage>
        <taxon>Eukaryota</taxon>
        <taxon>Metazoa</taxon>
        <taxon>Echinodermata</taxon>
        <taxon>Eleutherozoa</taxon>
        <taxon>Echinozoa</taxon>
        <taxon>Holothuroidea</taxon>
        <taxon>Aspidochirotacea</taxon>
        <taxon>Aspidochirotida</taxon>
        <taxon>Holothuriidae</taxon>
        <taxon>Holothuria</taxon>
    </lineage>
</organism>
<dbReference type="InterPro" id="IPR019775">
    <property type="entry name" value="WD40_repeat_CS"/>
</dbReference>
<dbReference type="SMART" id="SM00320">
    <property type="entry name" value="WD40"/>
    <property type="match status" value="7"/>
</dbReference>
<dbReference type="InterPro" id="IPR001680">
    <property type="entry name" value="WD40_rpt"/>
</dbReference>
<dbReference type="PROSITE" id="PS00678">
    <property type="entry name" value="WD_REPEATS_1"/>
    <property type="match status" value="1"/>
</dbReference>
<dbReference type="PANTHER" id="PTHR19855:SF12">
    <property type="entry name" value="WD REPEAT-CONTAINING PROTEIN 37"/>
    <property type="match status" value="1"/>
</dbReference>
<proteinExistence type="predicted"/>
<feature type="compositionally biased region" description="Acidic residues" evidence="9">
    <location>
        <begin position="246"/>
        <end position="255"/>
    </location>
</feature>
<dbReference type="Gene3D" id="2.130.10.10">
    <property type="entry name" value="YVTN repeat-like/Quinoprotein amine dehydrogenase"/>
    <property type="match status" value="3"/>
</dbReference>
<dbReference type="InterPro" id="IPR015943">
    <property type="entry name" value="WD40/YVTN_repeat-like_dom_sf"/>
</dbReference>
<gene>
    <name evidence="10" type="ORF">HOLleu_19819</name>
</gene>
<feature type="repeat" description="WD" evidence="8">
    <location>
        <begin position="191"/>
        <end position="223"/>
    </location>
</feature>
<evidence type="ECO:0000256" key="7">
    <source>
        <dbReference type="ARBA" id="ARBA00040954"/>
    </source>
</evidence>
<feature type="region of interest" description="Disordered" evidence="9">
    <location>
        <begin position="75"/>
        <end position="111"/>
    </location>
</feature>
<dbReference type="AlphaFoldDB" id="A0A9Q1C0H5"/>
<dbReference type="PROSITE" id="PS50294">
    <property type="entry name" value="WD_REPEATS_REGION"/>
    <property type="match status" value="3"/>
</dbReference>
<evidence type="ECO:0000256" key="5">
    <source>
        <dbReference type="ARBA" id="ARBA00022737"/>
    </source>
</evidence>
<evidence type="ECO:0000256" key="1">
    <source>
        <dbReference type="ARBA" id="ARBA00004123"/>
    </source>
</evidence>
<feature type="compositionally biased region" description="Polar residues" evidence="9">
    <location>
        <begin position="233"/>
        <end position="242"/>
    </location>
</feature>
<dbReference type="OrthoDB" id="9984207at2759"/>
<comment type="caution">
    <text evidence="10">The sequence shown here is derived from an EMBL/GenBank/DDBJ whole genome shotgun (WGS) entry which is preliminary data.</text>
</comment>
<dbReference type="CDD" id="cd00200">
    <property type="entry name" value="WD40"/>
    <property type="match status" value="1"/>
</dbReference>
<evidence type="ECO:0000313" key="10">
    <source>
        <dbReference type="EMBL" id="KAJ8035975.1"/>
    </source>
</evidence>
<comment type="subcellular location">
    <subcellularLocation>
        <location evidence="2">Cytoplasm</location>
    </subcellularLocation>
    <subcellularLocation>
        <location evidence="1">Nucleus</location>
    </subcellularLocation>
</comment>
<evidence type="ECO:0000256" key="4">
    <source>
        <dbReference type="ARBA" id="ARBA00022574"/>
    </source>
</evidence>
<dbReference type="PRINTS" id="PR00320">
    <property type="entry name" value="GPROTEINBRPT"/>
</dbReference>
<dbReference type="GO" id="GO:0005737">
    <property type="term" value="C:cytoplasm"/>
    <property type="evidence" value="ECO:0007669"/>
    <property type="project" value="UniProtKB-SubCell"/>
</dbReference>
<evidence type="ECO:0000256" key="6">
    <source>
        <dbReference type="ARBA" id="ARBA00023242"/>
    </source>
</evidence>
<protein>
    <recommendedName>
        <fullName evidence="7">WD repeat-containing protein 37</fullName>
    </recommendedName>
</protein>
<dbReference type="SUPFAM" id="SSF50978">
    <property type="entry name" value="WD40 repeat-like"/>
    <property type="match status" value="1"/>
</dbReference>
<evidence type="ECO:0000256" key="2">
    <source>
        <dbReference type="ARBA" id="ARBA00004496"/>
    </source>
</evidence>
<evidence type="ECO:0000256" key="9">
    <source>
        <dbReference type="SAM" id="MobiDB-lite"/>
    </source>
</evidence>
<evidence type="ECO:0000313" key="11">
    <source>
        <dbReference type="Proteomes" id="UP001152320"/>
    </source>
</evidence>
<feature type="compositionally biased region" description="Polar residues" evidence="9">
    <location>
        <begin position="79"/>
        <end position="111"/>
    </location>
</feature>
<feature type="repeat" description="WD" evidence="8">
    <location>
        <begin position="315"/>
        <end position="356"/>
    </location>
</feature>
<feature type="repeat" description="WD" evidence="8">
    <location>
        <begin position="148"/>
        <end position="190"/>
    </location>
</feature>
<dbReference type="EMBL" id="JAIZAY010000009">
    <property type="protein sequence ID" value="KAJ8035975.1"/>
    <property type="molecule type" value="Genomic_DNA"/>
</dbReference>
<evidence type="ECO:0000256" key="3">
    <source>
        <dbReference type="ARBA" id="ARBA00022490"/>
    </source>
</evidence>
<dbReference type="GO" id="GO:0005634">
    <property type="term" value="C:nucleus"/>
    <property type="evidence" value="ECO:0007669"/>
    <property type="project" value="UniProtKB-SubCell"/>
</dbReference>
<keyword evidence="6" id="KW-0539">Nucleus</keyword>
<dbReference type="InterPro" id="IPR036322">
    <property type="entry name" value="WD40_repeat_dom_sf"/>
</dbReference>
<feature type="repeat" description="WD" evidence="8">
    <location>
        <begin position="359"/>
        <end position="399"/>
    </location>
</feature>
<keyword evidence="4 8" id="KW-0853">WD repeat</keyword>
<accession>A0A9Q1C0H5</accession>
<feature type="compositionally biased region" description="Basic and acidic residues" evidence="9">
    <location>
        <begin position="19"/>
        <end position="32"/>
    </location>
</feature>
<dbReference type="PROSITE" id="PS50082">
    <property type="entry name" value="WD_REPEATS_2"/>
    <property type="match status" value="5"/>
</dbReference>
<keyword evidence="11" id="KW-1185">Reference proteome</keyword>
<name>A0A9Q1C0H5_HOLLE</name>
<dbReference type="PANTHER" id="PTHR19855">
    <property type="entry name" value="WD40 REPEAT PROTEIN 12, 37"/>
    <property type="match status" value="1"/>
</dbReference>
<keyword evidence="5" id="KW-0677">Repeat</keyword>
<dbReference type="Proteomes" id="UP001152320">
    <property type="component" value="Chromosome 9"/>
</dbReference>
<feature type="region of interest" description="Disordered" evidence="9">
    <location>
        <begin position="1"/>
        <end position="36"/>
    </location>
</feature>
<sequence>MPNETNFKKSSKHRVSGRRGRDGEFTHPRMSETESILPDAMRSKLWKLFSQIEGEFEGIYAENLNLQEKVETLTERLESLQSGKTPTSDATTPSIDPSESSTKPSVKSKASNQFTQLIMKPKQKGGTNKKVISFKGTGGSGCQIVRQFRGHRDGVWEVSVSKGEVPYLGTASADRTARLWCLDTGVCLLQYQGHKGSVNSIRFHAKEPLVLTGSGDHTAHIWKSTVTLNPVQQNESMQKSCPSSGDDLDGSDKDELDGDNENTICLKSAQCQLEGHTSVIISADWMAGGEQLITASWDRTANLYDVETTAIVHTLTGHDQELTHCCTHPSQKMAVTSSTDTTFRLWDFRDPNIHSVNVFQGHSDSVTSAAFTSNDKVVSGSDDRTVKVWDLKNMRTPIAMIRTDSPVNRLAVSPTNNVIAIPHDNRHVRLYDMNGVRLGRLPKSNRQGHHRMVCGTAWADEGAQCNLFSCGFDRQVFGWHVGFQPT</sequence>
<feature type="compositionally biased region" description="Basic residues" evidence="9">
    <location>
        <begin position="9"/>
        <end position="18"/>
    </location>
</feature>
<reference evidence="10" key="1">
    <citation type="submission" date="2021-10" db="EMBL/GenBank/DDBJ databases">
        <title>Tropical sea cucumber genome reveals ecological adaptation and Cuvierian tubules defense mechanism.</title>
        <authorList>
            <person name="Chen T."/>
        </authorList>
    </citation>
    <scope>NUCLEOTIDE SEQUENCE</scope>
    <source>
        <strain evidence="10">Nanhai2018</strain>
        <tissue evidence="10">Muscle</tissue>
    </source>
</reference>